<dbReference type="Gene3D" id="1.10.10.10">
    <property type="entry name" value="Winged helix-like DNA-binding domain superfamily/Winged helix DNA-binding domain"/>
    <property type="match status" value="1"/>
</dbReference>
<name>A0A1X7J237_9BACL</name>
<dbReference type="GO" id="GO:0003677">
    <property type="term" value="F:DNA binding"/>
    <property type="evidence" value="ECO:0007669"/>
    <property type="project" value="InterPro"/>
</dbReference>
<dbReference type="GO" id="GO:0006352">
    <property type="term" value="P:DNA-templated transcription initiation"/>
    <property type="evidence" value="ECO:0007669"/>
    <property type="project" value="InterPro"/>
</dbReference>
<evidence type="ECO:0000259" key="6">
    <source>
        <dbReference type="Pfam" id="PF08281"/>
    </source>
</evidence>
<dbReference type="Proteomes" id="UP000193834">
    <property type="component" value="Unassembled WGS sequence"/>
</dbReference>
<keyword evidence="3" id="KW-0731">Sigma factor</keyword>
<sequence>MKEINLNPIIARVMDGDNDAFQELYCVTKDDAYRLIVYLASNKQDASDIMSEVYLELYRVIRRYDHNQSFSSWLNGIIIRQVRNWKRKGWRRLRLQDRVKQYCMEDAHYDLDNHLYNLYAKEIVLPAVEQLSHKLKEVIVLRYARDCSIEEIAMILNIPVGTVKSRHHLALKQLRSHMDKQAGKKGATTYVH</sequence>
<evidence type="ECO:0000256" key="4">
    <source>
        <dbReference type="ARBA" id="ARBA00023163"/>
    </source>
</evidence>
<evidence type="ECO:0000256" key="2">
    <source>
        <dbReference type="ARBA" id="ARBA00023015"/>
    </source>
</evidence>
<dbReference type="Gene3D" id="1.10.1740.10">
    <property type="match status" value="1"/>
</dbReference>
<dbReference type="OrthoDB" id="9785675at2"/>
<keyword evidence="8" id="KW-1185">Reference proteome</keyword>
<dbReference type="AlphaFoldDB" id="A0A1X7J237"/>
<dbReference type="EMBL" id="FXAZ01000001">
    <property type="protein sequence ID" value="SMG21734.1"/>
    <property type="molecule type" value="Genomic_DNA"/>
</dbReference>
<dbReference type="InterPro" id="IPR036388">
    <property type="entry name" value="WH-like_DNA-bd_sf"/>
</dbReference>
<dbReference type="STRING" id="1852522.SAMN06295960_1134"/>
<dbReference type="Pfam" id="PF04542">
    <property type="entry name" value="Sigma70_r2"/>
    <property type="match status" value="1"/>
</dbReference>
<feature type="domain" description="RNA polymerase sigma factor 70 region 4 type 2" evidence="6">
    <location>
        <begin position="126"/>
        <end position="174"/>
    </location>
</feature>
<protein>
    <submittedName>
        <fullName evidence="7">RNA polymerase sigma-70 factor, ECF subfamily</fullName>
    </submittedName>
</protein>
<dbReference type="InterPro" id="IPR014284">
    <property type="entry name" value="RNA_pol_sigma-70_dom"/>
</dbReference>
<dbReference type="PANTHER" id="PTHR43133:SF60">
    <property type="entry name" value="RNA POLYMERASE SIGMA FACTOR SIGV"/>
    <property type="match status" value="1"/>
</dbReference>
<dbReference type="RefSeq" id="WP_085493313.1">
    <property type="nucleotide sequence ID" value="NZ_FXAZ01000001.1"/>
</dbReference>
<feature type="domain" description="RNA polymerase sigma-70 region 2" evidence="5">
    <location>
        <begin position="30"/>
        <end position="92"/>
    </location>
</feature>
<dbReference type="InterPro" id="IPR013325">
    <property type="entry name" value="RNA_pol_sigma_r2"/>
</dbReference>
<gene>
    <name evidence="7" type="ORF">SAMN06295960_1134</name>
</gene>
<dbReference type="InterPro" id="IPR013324">
    <property type="entry name" value="RNA_pol_sigma_r3/r4-like"/>
</dbReference>
<dbReference type="CDD" id="cd06171">
    <property type="entry name" value="Sigma70_r4"/>
    <property type="match status" value="1"/>
</dbReference>
<evidence type="ECO:0000259" key="5">
    <source>
        <dbReference type="Pfam" id="PF04542"/>
    </source>
</evidence>
<evidence type="ECO:0000313" key="8">
    <source>
        <dbReference type="Proteomes" id="UP000193834"/>
    </source>
</evidence>
<organism evidence="7 8">
    <name type="scientific">Paenibacillus aquistagni</name>
    <dbReference type="NCBI Taxonomy" id="1852522"/>
    <lineage>
        <taxon>Bacteria</taxon>
        <taxon>Bacillati</taxon>
        <taxon>Bacillota</taxon>
        <taxon>Bacilli</taxon>
        <taxon>Bacillales</taxon>
        <taxon>Paenibacillaceae</taxon>
        <taxon>Paenibacillus</taxon>
    </lineage>
</organism>
<dbReference type="PANTHER" id="PTHR43133">
    <property type="entry name" value="RNA POLYMERASE ECF-TYPE SIGMA FACTO"/>
    <property type="match status" value="1"/>
</dbReference>
<evidence type="ECO:0000313" key="7">
    <source>
        <dbReference type="EMBL" id="SMG21734.1"/>
    </source>
</evidence>
<evidence type="ECO:0000256" key="1">
    <source>
        <dbReference type="ARBA" id="ARBA00010641"/>
    </source>
</evidence>
<keyword evidence="4" id="KW-0804">Transcription</keyword>
<comment type="similarity">
    <text evidence="1">Belongs to the sigma-70 factor family. ECF subfamily.</text>
</comment>
<proteinExistence type="inferred from homology"/>
<dbReference type="Pfam" id="PF08281">
    <property type="entry name" value="Sigma70_r4_2"/>
    <property type="match status" value="1"/>
</dbReference>
<dbReference type="InterPro" id="IPR007627">
    <property type="entry name" value="RNA_pol_sigma70_r2"/>
</dbReference>
<dbReference type="NCBIfam" id="TIGR02937">
    <property type="entry name" value="sigma70-ECF"/>
    <property type="match status" value="1"/>
</dbReference>
<evidence type="ECO:0000256" key="3">
    <source>
        <dbReference type="ARBA" id="ARBA00023082"/>
    </source>
</evidence>
<dbReference type="InterPro" id="IPR039425">
    <property type="entry name" value="RNA_pol_sigma-70-like"/>
</dbReference>
<accession>A0A1X7J237</accession>
<dbReference type="InterPro" id="IPR013249">
    <property type="entry name" value="RNA_pol_sigma70_r4_t2"/>
</dbReference>
<keyword evidence="2" id="KW-0805">Transcription regulation</keyword>
<dbReference type="SUPFAM" id="SSF88946">
    <property type="entry name" value="Sigma2 domain of RNA polymerase sigma factors"/>
    <property type="match status" value="1"/>
</dbReference>
<reference evidence="7 8" key="1">
    <citation type="submission" date="2017-04" db="EMBL/GenBank/DDBJ databases">
        <authorList>
            <person name="Afonso C.L."/>
            <person name="Miller P.J."/>
            <person name="Scott M.A."/>
            <person name="Spackman E."/>
            <person name="Goraichik I."/>
            <person name="Dimitrov K.M."/>
            <person name="Suarez D.L."/>
            <person name="Swayne D.E."/>
        </authorList>
    </citation>
    <scope>NUCLEOTIDE SEQUENCE [LARGE SCALE GENOMIC DNA]</scope>
    <source>
        <strain evidence="7 8">11</strain>
    </source>
</reference>
<dbReference type="SUPFAM" id="SSF88659">
    <property type="entry name" value="Sigma3 and sigma4 domains of RNA polymerase sigma factors"/>
    <property type="match status" value="1"/>
</dbReference>
<dbReference type="GO" id="GO:0016987">
    <property type="term" value="F:sigma factor activity"/>
    <property type="evidence" value="ECO:0007669"/>
    <property type="project" value="UniProtKB-KW"/>
</dbReference>